<accession>A0AB35HMA8</accession>
<protein>
    <submittedName>
        <fullName evidence="1">Phage portal protein</fullName>
    </submittedName>
</protein>
<dbReference type="AlphaFoldDB" id="A0AB35HMA8"/>
<proteinExistence type="predicted"/>
<dbReference type="NCBIfam" id="TIGR01537">
    <property type="entry name" value="portal_HK97"/>
    <property type="match status" value="1"/>
</dbReference>
<reference evidence="1" key="2">
    <citation type="journal article" date="2021" name="BMC Microbiol.">
        <title>The diversity among the species Tetragenococcus halophilus including new isolates from a lupine seed fermentation.</title>
        <authorList>
            <person name="Link T."/>
            <person name="Vogel R.F."/>
            <person name="Ehrmann M.A."/>
        </authorList>
    </citation>
    <scope>NUCLEOTIDE SEQUENCE</scope>
    <source>
        <strain evidence="1">TMW 2.2257</strain>
    </source>
</reference>
<gene>
    <name evidence="1" type="ORF">HXW75_02070</name>
</gene>
<sequence length="414" mass="46387">MPLLDLGFNSKKERMNQDLERLLYNQEHGIHTSYTGIRALKNSDVFTAVRIISADVASTQLKNKGNESNTVMEDVLSLFNNNPGNGLPGWHFKFIIIANMLLNGNSYVQILRDKNGFVNGFYFLQNDLVSVEQISDEKTGANNDIVYNVSEDVTGKAARLNPEDILDFRYITLDGIMGLSALYSLSYEIGISQGSKSFLRNFFDNGGTSTSVLKYKKGQISEDQLKGLKENFANSQLKNNGGLVAIDDTMEFNRLQIPTEVLNFLNSYKFSTNQVAKAFGLPVSKLGVETVNTSITQANLEYLQSTLDPIFKMMIAELQTKIFKSIDSGYELEFDSSRLVDIDPELKLERVTSLFKNGQISLNESRAPFGYEPTEDGDQIFIDLNRIPLSSLDEYQRAKIRKENEKNSLEGGDG</sequence>
<organism evidence="1 2">
    <name type="scientific">Tetragenococcus halophilus</name>
    <name type="common">Pediococcus halophilus</name>
    <dbReference type="NCBI Taxonomy" id="51669"/>
    <lineage>
        <taxon>Bacteria</taxon>
        <taxon>Bacillati</taxon>
        <taxon>Bacillota</taxon>
        <taxon>Bacilli</taxon>
        <taxon>Lactobacillales</taxon>
        <taxon>Enterococcaceae</taxon>
        <taxon>Tetragenococcus</taxon>
    </lineage>
</organism>
<dbReference type="InterPro" id="IPR006427">
    <property type="entry name" value="Portal_HK97"/>
</dbReference>
<dbReference type="InterPro" id="IPR006944">
    <property type="entry name" value="Phage/GTA_portal"/>
</dbReference>
<reference evidence="1" key="1">
    <citation type="submission" date="2020-06" db="EMBL/GenBank/DDBJ databases">
        <authorList>
            <person name="Link T."/>
            <person name="Ehrmann M."/>
        </authorList>
    </citation>
    <scope>NUCLEOTIDE SEQUENCE</scope>
    <source>
        <strain evidence="1">TMW 2.2257</strain>
    </source>
</reference>
<evidence type="ECO:0000313" key="1">
    <source>
        <dbReference type="EMBL" id="MCO8297255.1"/>
    </source>
</evidence>
<dbReference type="EMBL" id="JACACB010000003">
    <property type="protein sequence ID" value="MCO8297255.1"/>
    <property type="molecule type" value="Genomic_DNA"/>
</dbReference>
<dbReference type="Proteomes" id="UP001057280">
    <property type="component" value="Unassembled WGS sequence"/>
</dbReference>
<comment type="caution">
    <text evidence="1">The sequence shown here is derived from an EMBL/GenBank/DDBJ whole genome shotgun (WGS) entry which is preliminary data.</text>
</comment>
<evidence type="ECO:0000313" key="2">
    <source>
        <dbReference type="Proteomes" id="UP001057280"/>
    </source>
</evidence>
<dbReference type="RefSeq" id="WP_253209914.1">
    <property type="nucleotide sequence ID" value="NZ_JACACB010000003.1"/>
</dbReference>
<name>A0AB35HMA8_TETHA</name>
<dbReference type="Pfam" id="PF04860">
    <property type="entry name" value="Phage_portal"/>
    <property type="match status" value="1"/>
</dbReference>